<accession>A0ABR9B2E8</accession>
<reference evidence="1 2" key="1">
    <citation type="submission" date="2020-09" db="EMBL/GenBank/DDBJ databases">
        <title>Paenibacillus sp. CAU 1523 isolated from sand of Haeundae Beach.</title>
        <authorList>
            <person name="Kim W."/>
        </authorList>
    </citation>
    <scope>NUCLEOTIDE SEQUENCE [LARGE SCALE GENOMIC DNA]</scope>
    <source>
        <strain evidence="1 2">CAU 1523</strain>
    </source>
</reference>
<comment type="caution">
    <text evidence="1">The sequence shown here is derived from an EMBL/GenBank/DDBJ whole genome shotgun (WGS) entry which is preliminary data.</text>
</comment>
<evidence type="ECO:0008006" key="3">
    <source>
        <dbReference type="Google" id="ProtNLM"/>
    </source>
</evidence>
<dbReference type="RefSeq" id="WP_192026827.1">
    <property type="nucleotide sequence ID" value="NZ_JACYTN010000024.1"/>
</dbReference>
<organism evidence="1 2">
    <name type="scientific">Paenibacillus arenosi</name>
    <dbReference type="NCBI Taxonomy" id="2774142"/>
    <lineage>
        <taxon>Bacteria</taxon>
        <taxon>Bacillati</taxon>
        <taxon>Bacillota</taxon>
        <taxon>Bacilli</taxon>
        <taxon>Bacillales</taxon>
        <taxon>Paenibacillaceae</taxon>
        <taxon>Paenibacillus</taxon>
    </lineage>
</organism>
<dbReference type="EMBL" id="JACYTN010000024">
    <property type="protein sequence ID" value="MBD8500544.1"/>
    <property type="molecule type" value="Genomic_DNA"/>
</dbReference>
<gene>
    <name evidence="1" type="ORF">IFO66_19850</name>
</gene>
<keyword evidence="2" id="KW-1185">Reference proteome</keyword>
<name>A0ABR9B2E8_9BACL</name>
<protein>
    <recommendedName>
        <fullName evidence="3">DUF2642 domain-containing protein</fullName>
    </recommendedName>
</protein>
<sequence>MSYYNNCGWGGNYGGNYGGYGGQNDGLKGPLAILKKISLGTTISVHFDSVERVGRYLGIENGTVLLLVNGTIYYISIKKITAIDIP</sequence>
<dbReference type="Proteomes" id="UP000634529">
    <property type="component" value="Unassembled WGS sequence"/>
</dbReference>
<proteinExistence type="predicted"/>
<evidence type="ECO:0000313" key="1">
    <source>
        <dbReference type="EMBL" id="MBD8500544.1"/>
    </source>
</evidence>
<evidence type="ECO:0000313" key="2">
    <source>
        <dbReference type="Proteomes" id="UP000634529"/>
    </source>
</evidence>